<comment type="similarity">
    <text evidence="3">Belongs to the dTDP-4-dehydrorhamnose 3,5-epimerase family.</text>
</comment>
<dbReference type="UniPathway" id="UPA00124"/>
<dbReference type="EMBL" id="CP016540">
    <property type="protein sequence ID" value="ANU27553.1"/>
    <property type="molecule type" value="Genomic_DNA"/>
</dbReference>
<dbReference type="GO" id="GO:0019305">
    <property type="term" value="P:dTDP-rhamnose biosynthetic process"/>
    <property type="evidence" value="ECO:0007669"/>
    <property type="project" value="UniProtKB-UniRule"/>
</dbReference>
<dbReference type="InterPro" id="IPR011051">
    <property type="entry name" value="RmlC_Cupin_sf"/>
</dbReference>
<dbReference type="CDD" id="cd00438">
    <property type="entry name" value="cupin_RmlC"/>
    <property type="match status" value="1"/>
</dbReference>
<organism evidence="4 5">
    <name type="scientific">Planococcus versutus</name>
    <dbReference type="NCBI Taxonomy" id="1302659"/>
    <lineage>
        <taxon>Bacteria</taxon>
        <taxon>Bacillati</taxon>
        <taxon>Bacillota</taxon>
        <taxon>Bacilli</taxon>
        <taxon>Bacillales</taxon>
        <taxon>Caryophanaceae</taxon>
        <taxon>Planococcus</taxon>
    </lineage>
</organism>
<dbReference type="GO" id="GO:0000271">
    <property type="term" value="P:polysaccharide biosynthetic process"/>
    <property type="evidence" value="ECO:0007669"/>
    <property type="project" value="TreeGrafter"/>
</dbReference>
<keyword evidence="5" id="KW-1185">Reference proteome</keyword>
<feature type="active site" description="Proton acceptor" evidence="1">
    <location>
        <position position="62"/>
    </location>
</feature>
<dbReference type="PANTHER" id="PTHR21047">
    <property type="entry name" value="DTDP-6-DEOXY-D-GLUCOSE-3,5 EPIMERASE"/>
    <property type="match status" value="1"/>
</dbReference>
<dbReference type="PANTHER" id="PTHR21047:SF2">
    <property type="entry name" value="THYMIDINE DIPHOSPHO-4-KETO-RHAMNOSE 3,5-EPIMERASE"/>
    <property type="match status" value="1"/>
</dbReference>
<comment type="function">
    <text evidence="3">Catalyzes the epimerization of the C3' and C5'positions of dTDP-6-deoxy-D-xylo-4-hexulose, forming dTDP-6-deoxy-L-lyxo-4-hexulose.</text>
</comment>
<dbReference type="GO" id="GO:0005829">
    <property type="term" value="C:cytosol"/>
    <property type="evidence" value="ECO:0007669"/>
    <property type="project" value="TreeGrafter"/>
</dbReference>
<dbReference type="Gene3D" id="2.60.120.10">
    <property type="entry name" value="Jelly Rolls"/>
    <property type="match status" value="1"/>
</dbReference>
<gene>
    <name evidence="4" type="ORF">I858_011195</name>
</gene>
<comment type="catalytic activity">
    <reaction evidence="3">
        <text>dTDP-4-dehydro-6-deoxy-alpha-D-glucose = dTDP-4-dehydro-beta-L-rhamnose</text>
        <dbReference type="Rhea" id="RHEA:16969"/>
        <dbReference type="ChEBI" id="CHEBI:57649"/>
        <dbReference type="ChEBI" id="CHEBI:62830"/>
        <dbReference type="EC" id="5.1.3.13"/>
    </reaction>
</comment>
<dbReference type="STRING" id="1302659.I858_011195"/>
<feature type="active site" description="Proton donor" evidence="1">
    <location>
        <position position="132"/>
    </location>
</feature>
<feature type="site" description="Participates in a stacking interaction with the thymidine ring of dTDP-4-oxo-6-deoxyglucose" evidence="2">
    <location>
        <position position="138"/>
    </location>
</feature>
<evidence type="ECO:0000313" key="4">
    <source>
        <dbReference type="EMBL" id="ANU27553.1"/>
    </source>
</evidence>
<evidence type="ECO:0000313" key="5">
    <source>
        <dbReference type="Proteomes" id="UP000053354"/>
    </source>
</evidence>
<dbReference type="GO" id="GO:0008830">
    <property type="term" value="F:dTDP-4-dehydrorhamnose 3,5-epimerase activity"/>
    <property type="evidence" value="ECO:0007669"/>
    <property type="project" value="UniProtKB-UniRule"/>
</dbReference>
<dbReference type="Proteomes" id="UP000053354">
    <property type="component" value="Chromosome"/>
</dbReference>
<name>A0A1B1S2Z6_9BACL</name>
<dbReference type="OrthoDB" id="9800680at2"/>
<dbReference type="Pfam" id="PF00908">
    <property type="entry name" value="dTDP_sugar_isom"/>
    <property type="match status" value="1"/>
</dbReference>
<dbReference type="SUPFAM" id="SSF51182">
    <property type="entry name" value="RmlC-like cupins"/>
    <property type="match status" value="1"/>
</dbReference>
<comment type="subunit">
    <text evidence="3">Homodimer.</text>
</comment>
<reference evidence="4" key="1">
    <citation type="submission" date="2016-10" db="EMBL/GenBank/DDBJ databases">
        <authorList>
            <person name="See-Too W.S."/>
        </authorList>
    </citation>
    <scope>NUCLEOTIDE SEQUENCE</scope>
    <source>
        <strain evidence="4">L10.15</strain>
    </source>
</reference>
<comment type="pathway">
    <text evidence="3">Carbohydrate biosynthesis; dTDP-L-rhamnose biosynthesis.</text>
</comment>
<dbReference type="InterPro" id="IPR014710">
    <property type="entry name" value="RmlC-like_jellyroll"/>
</dbReference>
<evidence type="ECO:0000256" key="2">
    <source>
        <dbReference type="PIRSR" id="PIRSR600888-3"/>
    </source>
</evidence>
<evidence type="ECO:0000256" key="1">
    <source>
        <dbReference type="PIRSR" id="PIRSR600888-1"/>
    </source>
</evidence>
<proteinExistence type="inferred from homology"/>
<accession>A0A1B1S2Z6</accession>
<dbReference type="RefSeq" id="WP_049695189.1">
    <property type="nucleotide sequence ID" value="NZ_CP016540.2"/>
</dbReference>
<dbReference type="InterPro" id="IPR000888">
    <property type="entry name" value="RmlC-like"/>
</dbReference>
<dbReference type="KEGG" id="pll:I858_011195"/>
<dbReference type="AlphaFoldDB" id="A0A1B1S2Z6"/>
<sequence>MNFIKTKLDGVFIIEPNLFGDHRGWFTETYNKESFKKAGLNLDFVQDNHSFSASKGTLRGLHYQLAPKSQTKLVRCTKGSIFDVAVDIRKGSATYGEWFGIELTAENKKQLLVPKGFAHAFMTLEDNVEVQYKVDELYSPENDRGIIWNDPTISVEWPLNLMPILSGKDEKAPLLKDADNNFTYGVE</sequence>
<dbReference type="NCBIfam" id="TIGR01221">
    <property type="entry name" value="rmlC"/>
    <property type="match status" value="1"/>
</dbReference>
<evidence type="ECO:0000256" key="3">
    <source>
        <dbReference type="RuleBase" id="RU364069"/>
    </source>
</evidence>
<keyword evidence="3" id="KW-0413">Isomerase</keyword>
<dbReference type="EC" id="5.1.3.13" evidence="3"/>
<protein>
    <recommendedName>
        <fullName evidence="3">dTDP-4-dehydrorhamnose 3,5-epimerase</fullName>
        <ecNumber evidence="3">5.1.3.13</ecNumber>
    </recommendedName>
    <alternativeName>
        <fullName evidence="3">Thymidine diphospho-4-keto-rhamnose 3,5-epimerase</fullName>
    </alternativeName>
</protein>